<dbReference type="Gene3D" id="1.10.3290.10">
    <property type="entry name" value="Fido-like domain"/>
    <property type="match status" value="1"/>
</dbReference>
<feature type="binding site" evidence="2">
    <location>
        <begin position="298"/>
        <end position="305"/>
    </location>
    <ligand>
        <name>ATP</name>
        <dbReference type="ChEBI" id="CHEBI:30616"/>
    </ligand>
</feature>
<protein>
    <recommendedName>
        <fullName evidence="3">Fido domain-containing protein</fullName>
    </recommendedName>
</protein>
<evidence type="ECO:0000313" key="4">
    <source>
        <dbReference type="EMBL" id="KAG4417865.1"/>
    </source>
</evidence>
<gene>
    <name evidence="4" type="ORF">IFR04_009002</name>
</gene>
<dbReference type="PANTHER" id="PTHR13504">
    <property type="entry name" value="FIDO DOMAIN-CONTAINING PROTEIN DDB_G0283145"/>
    <property type="match status" value="1"/>
</dbReference>
<dbReference type="EMBL" id="JAFJYH010000143">
    <property type="protein sequence ID" value="KAG4417865.1"/>
    <property type="molecule type" value="Genomic_DNA"/>
</dbReference>
<dbReference type="GO" id="GO:0005524">
    <property type="term" value="F:ATP binding"/>
    <property type="evidence" value="ECO:0007669"/>
    <property type="project" value="UniProtKB-KW"/>
</dbReference>
<dbReference type="InterPro" id="IPR036597">
    <property type="entry name" value="Fido-like_dom_sf"/>
</dbReference>
<dbReference type="PROSITE" id="PS51459">
    <property type="entry name" value="FIDO"/>
    <property type="match status" value="1"/>
</dbReference>
<dbReference type="AlphaFoldDB" id="A0A8H7W5H3"/>
<comment type="caution">
    <text evidence="4">The sequence shown here is derived from an EMBL/GenBank/DDBJ whole genome shotgun (WGS) entry which is preliminary data.</text>
</comment>
<dbReference type="OrthoDB" id="439046at2759"/>
<accession>A0A8H7W5H3</accession>
<dbReference type="Pfam" id="PF02661">
    <property type="entry name" value="Fic"/>
    <property type="match status" value="1"/>
</dbReference>
<dbReference type="SUPFAM" id="SSF140931">
    <property type="entry name" value="Fic-like"/>
    <property type="match status" value="1"/>
</dbReference>
<sequence length="430" mass="48901">MPTSIEQAQARRESPGQVYQNNPRFLVDVHLPDVSKTLQHFPFLLKLLSANLQMGHGYDYNRFIPDPDEVFKESANNFTIVVDQFRHAGNQAEQDQRLFERYEGYLREAVVRTIHASNALENAGVDLDVTRSLVEDILNGKRLFGNIREEDVRYQAIVDHLAQKRVEIGYEAVQQAYHQVTQHVYALFYLLDHMIIQDNPLSEALLQHTHRILTDGLNAENSERDPSTIYGGVYRTEDVGWTPFSSFASPSSIPSCIATTISDFNSTIQYSESTKLVDPYQLAAEVSHQILSIHPFLDGNSRLSRILLNTVLLKYTGILVPFGKDPVELSKWKETVARALEMESEVEGLGEDGHVPWKEVATLVLIQGGKEMGRLKGRVLGQPEEKETAEDVEGYPWEGEMEKNDPLVREMVKRMGWKAWDEEVKEDQTS</sequence>
<feature type="active site" evidence="1">
    <location>
        <position position="294"/>
    </location>
</feature>
<dbReference type="PANTHER" id="PTHR13504:SF38">
    <property type="entry name" value="FIDO DOMAIN-CONTAINING PROTEIN"/>
    <property type="match status" value="1"/>
</dbReference>
<dbReference type="InterPro" id="IPR003812">
    <property type="entry name" value="Fido"/>
</dbReference>
<reference evidence="4" key="1">
    <citation type="submission" date="2021-02" db="EMBL/GenBank/DDBJ databases">
        <title>Genome sequence Cadophora malorum strain M34.</title>
        <authorList>
            <person name="Stefanovic E."/>
            <person name="Vu D."/>
            <person name="Scully C."/>
            <person name="Dijksterhuis J."/>
            <person name="Roader J."/>
            <person name="Houbraken J."/>
        </authorList>
    </citation>
    <scope>NUCLEOTIDE SEQUENCE</scope>
    <source>
        <strain evidence="4">M34</strain>
    </source>
</reference>
<evidence type="ECO:0000256" key="2">
    <source>
        <dbReference type="PIRSR" id="PIRSR640198-2"/>
    </source>
</evidence>
<keyword evidence="2" id="KW-0547">Nucleotide-binding</keyword>
<feature type="domain" description="Fido" evidence="3">
    <location>
        <begin position="201"/>
        <end position="351"/>
    </location>
</feature>
<evidence type="ECO:0000259" key="3">
    <source>
        <dbReference type="PROSITE" id="PS51459"/>
    </source>
</evidence>
<keyword evidence="5" id="KW-1185">Reference proteome</keyword>
<dbReference type="Proteomes" id="UP000664132">
    <property type="component" value="Unassembled WGS sequence"/>
</dbReference>
<evidence type="ECO:0000313" key="5">
    <source>
        <dbReference type="Proteomes" id="UP000664132"/>
    </source>
</evidence>
<name>A0A8H7W5H3_9HELO</name>
<organism evidence="4 5">
    <name type="scientific">Cadophora malorum</name>
    <dbReference type="NCBI Taxonomy" id="108018"/>
    <lineage>
        <taxon>Eukaryota</taxon>
        <taxon>Fungi</taxon>
        <taxon>Dikarya</taxon>
        <taxon>Ascomycota</taxon>
        <taxon>Pezizomycotina</taxon>
        <taxon>Leotiomycetes</taxon>
        <taxon>Helotiales</taxon>
        <taxon>Ploettnerulaceae</taxon>
        <taxon>Cadophora</taxon>
    </lineage>
</organism>
<keyword evidence="2" id="KW-0067">ATP-binding</keyword>
<dbReference type="InterPro" id="IPR040198">
    <property type="entry name" value="Fido_containing"/>
</dbReference>
<proteinExistence type="predicted"/>
<evidence type="ECO:0000256" key="1">
    <source>
        <dbReference type="PIRSR" id="PIRSR640198-1"/>
    </source>
</evidence>